<evidence type="ECO:0000256" key="3">
    <source>
        <dbReference type="SAM" id="MobiDB-lite"/>
    </source>
</evidence>
<evidence type="ECO:0000256" key="2">
    <source>
        <dbReference type="ARBA" id="ARBA00022737"/>
    </source>
</evidence>
<feature type="region of interest" description="Disordered" evidence="3">
    <location>
        <begin position="1"/>
        <end position="41"/>
    </location>
</feature>
<feature type="compositionally biased region" description="Acidic residues" evidence="3">
    <location>
        <begin position="152"/>
        <end position="166"/>
    </location>
</feature>
<reference evidence="5 6" key="1">
    <citation type="submission" date="2019-11" db="EMBL/GenBank/DDBJ databases">
        <title>Comparative genomics of hydrocarbon-degrading Desulfosarcina strains.</title>
        <authorList>
            <person name="Watanabe M."/>
            <person name="Kojima H."/>
            <person name="Fukui M."/>
        </authorList>
    </citation>
    <scope>NUCLEOTIDE SEQUENCE [LARGE SCALE GENOMIC DNA]</scope>
    <source>
        <strain evidence="5 6">PP31</strain>
    </source>
</reference>
<feature type="region of interest" description="Disordered" evidence="3">
    <location>
        <begin position="71"/>
        <end position="121"/>
    </location>
</feature>
<dbReference type="KEGG" id="dwd:DSCW_31040"/>
<protein>
    <recommendedName>
        <fullName evidence="4">EF-hand domain-containing protein</fullName>
    </recommendedName>
</protein>
<dbReference type="SUPFAM" id="SSF47473">
    <property type="entry name" value="EF-hand"/>
    <property type="match status" value="2"/>
</dbReference>
<dbReference type="PANTHER" id="PTHR10827:SF98">
    <property type="entry name" value="45 KDA CALCIUM-BINDING PROTEIN"/>
    <property type="match status" value="1"/>
</dbReference>
<sequence>MMVSSVGSEPYSMRQMPPVGSRQDPSEMFNNIDEDEDGSLSEDEAGTIADMISNATGEEVTAADLIDEYDEGSDGVLSEEETEAALEANRPDGPPPGGMMTRGDFDASHMFSDSDEDEDDSLDATEMEAIADMITNATGEEVTAESLIEEYDEDGDGLLSEEEAEAALEANRPDGPPPGGMMFGNVDEDEDKDKTETLAEMIRSATGEEVTAEELIEAYDEDEDGVLSEEETRAALEANRPEGPQPPPEMEEYGQQNISWQAAAGIESYMTMANLGMSQDQSFASSAMFGGNSAFTSSGTLMSVNTRV</sequence>
<feature type="domain" description="EF-hand" evidence="4">
    <location>
        <begin position="139"/>
        <end position="174"/>
    </location>
</feature>
<organism evidence="5 6">
    <name type="scientific">Desulfosarcina widdelii</name>
    <dbReference type="NCBI Taxonomy" id="947919"/>
    <lineage>
        <taxon>Bacteria</taxon>
        <taxon>Pseudomonadati</taxon>
        <taxon>Thermodesulfobacteriota</taxon>
        <taxon>Desulfobacteria</taxon>
        <taxon>Desulfobacterales</taxon>
        <taxon>Desulfosarcinaceae</taxon>
        <taxon>Desulfosarcina</taxon>
    </lineage>
</organism>
<dbReference type="SMART" id="SM00054">
    <property type="entry name" value="EFh"/>
    <property type="match status" value="5"/>
</dbReference>
<keyword evidence="6" id="KW-1185">Reference proteome</keyword>
<dbReference type="InterPro" id="IPR011992">
    <property type="entry name" value="EF-hand-dom_pair"/>
</dbReference>
<feature type="compositionally biased region" description="Acidic residues" evidence="3">
    <location>
        <begin position="32"/>
        <end position="41"/>
    </location>
</feature>
<feature type="region of interest" description="Disordered" evidence="3">
    <location>
        <begin position="221"/>
        <end position="254"/>
    </location>
</feature>
<dbReference type="PROSITE" id="PS50222">
    <property type="entry name" value="EF_HAND_2"/>
    <property type="match status" value="2"/>
</dbReference>
<dbReference type="GO" id="GO:0005509">
    <property type="term" value="F:calcium ion binding"/>
    <property type="evidence" value="ECO:0007669"/>
    <property type="project" value="InterPro"/>
</dbReference>
<dbReference type="Proteomes" id="UP000427769">
    <property type="component" value="Chromosome"/>
</dbReference>
<proteinExistence type="predicted"/>
<dbReference type="InterPro" id="IPR002048">
    <property type="entry name" value="EF_hand_dom"/>
</dbReference>
<dbReference type="EMBL" id="AP021875">
    <property type="protein sequence ID" value="BBO75687.1"/>
    <property type="molecule type" value="Genomic_DNA"/>
</dbReference>
<keyword evidence="2" id="KW-0677">Repeat</keyword>
<keyword evidence="1" id="KW-0479">Metal-binding</keyword>
<dbReference type="PROSITE" id="PS00018">
    <property type="entry name" value="EF_HAND_1"/>
    <property type="match status" value="1"/>
</dbReference>
<dbReference type="AlphaFoldDB" id="A0A5K7ZHY6"/>
<evidence type="ECO:0000313" key="5">
    <source>
        <dbReference type="EMBL" id="BBO75687.1"/>
    </source>
</evidence>
<feature type="region of interest" description="Disordered" evidence="3">
    <location>
        <begin position="152"/>
        <end position="193"/>
    </location>
</feature>
<evidence type="ECO:0000259" key="4">
    <source>
        <dbReference type="PROSITE" id="PS50222"/>
    </source>
</evidence>
<feature type="domain" description="EF-hand" evidence="4">
    <location>
        <begin position="207"/>
        <end position="242"/>
    </location>
</feature>
<dbReference type="Gene3D" id="1.10.238.10">
    <property type="entry name" value="EF-hand"/>
    <property type="match status" value="2"/>
</dbReference>
<feature type="compositionally biased region" description="Acidic residues" evidence="3">
    <location>
        <begin position="71"/>
        <end position="84"/>
    </location>
</feature>
<dbReference type="InterPro" id="IPR018247">
    <property type="entry name" value="EF_Hand_1_Ca_BS"/>
</dbReference>
<name>A0A5K7ZHY6_9BACT</name>
<evidence type="ECO:0000313" key="6">
    <source>
        <dbReference type="Proteomes" id="UP000427769"/>
    </source>
</evidence>
<evidence type="ECO:0000256" key="1">
    <source>
        <dbReference type="ARBA" id="ARBA00022723"/>
    </source>
</evidence>
<dbReference type="PANTHER" id="PTHR10827">
    <property type="entry name" value="RETICULOCALBIN"/>
    <property type="match status" value="1"/>
</dbReference>
<accession>A0A5K7ZHY6</accession>
<gene>
    <name evidence="5" type="ORF">DSCW_31040</name>
</gene>